<dbReference type="GO" id="GO:0007166">
    <property type="term" value="P:cell surface receptor signaling pathway"/>
    <property type="evidence" value="ECO:0007669"/>
    <property type="project" value="InterPro"/>
</dbReference>
<dbReference type="Pfam" id="PF02793">
    <property type="entry name" value="HRM"/>
    <property type="match status" value="1"/>
</dbReference>
<keyword evidence="7" id="KW-0472">Membrane</keyword>
<dbReference type="GO" id="GO:0017046">
    <property type="term" value="F:peptide hormone binding"/>
    <property type="evidence" value="ECO:0000318"/>
    <property type="project" value="GO_Central"/>
</dbReference>
<dbReference type="Proteomes" id="UP000186698">
    <property type="component" value="Chromosome 9_10S"/>
</dbReference>
<evidence type="ECO:0000256" key="4">
    <source>
        <dbReference type="ARBA" id="ARBA00022692"/>
    </source>
</evidence>
<dbReference type="SUPFAM" id="SSF111418">
    <property type="entry name" value="Hormone receptor domain"/>
    <property type="match status" value="1"/>
</dbReference>
<keyword evidence="10" id="KW-0807">Transducer</keyword>
<evidence type="ECO:0000256" key="7">
    <source>
        <dbReference type="ARBA" id="ARBA00023136"/>
    </source>
</evidence>
<evidence type="ECO:0000313" key="13">
    <source>
        <dbReference type="Proteomes" id="UP000186698"/>
    </source>
</evidence>
<dbReference type="KEGG" id="xla:108702228"/>
<dbReference type="InterPro" id="IPR000832">
    <property type="entry name" value="GPCR_2_secretin-like"/>
</dbReference>
<dbReference type="InterPro" id="IPR017983">
    <property type="entry name" value="GPCR_2_secretin-like_CS"/>
</dbReference>
<dbReference type="SMART" id="SM00008">
    <property type="entry name" value="HormR"/>
    <property type="match status" value="1"/>
</dbReference>
<comment type="subcellular location">
    <subcellularLocation>
        <location evidence="1">Cell membrane</location>
        <topology evidence="1">Multi-pass membrane protein</topology>
    </subcellularLocation>
</comment>
<dbReference type="STRING" id="8355.A0A1L8EN96"/>
<reference evidence="14" key="1">
    <citation type="submission" date="2025-08" db="UniProtKB">
        <authorList>
            <consortium name="RefSeq"/>
        </authorList>
    </citation>
    <scope>IDENTIFICATION</scope>
    <source>
        <strain evidence="14">J_2021</strain>
        <tissue evidence="14">Erythrocytes</tissue>
    </source>
</reference>
<sequence>MRILYNPSDTWCLHLVLLLLMLLPLNQVRGSLLEDTLRKWSQYKQDCMKRLKVERGLLTGVHCNGTFDQYACWPNSRPGNVSVPCPWYLPWAQPGSTGLVYRYCSDEGVWQKMENSTSIWRNHKECSANNHFKPNEKEHALLSALQIVYTIGYSISLGTLVLALVILLIFRKLHCTRNYIHMNLFASFIMKALAVLIKDIAYKNTYSKKHTDEMGWMSYLTSEVSTSCRVAQVFLHFFVGANYFWLFVEGIYLHTIVVTVVLSEKGLLLKYLFIGWLFPLLFVTSWVIARLYYENNGCWGINDSPGIWWIIRGPMLLCILIKFLIFIKVLKLLYSKLKAQQMKYTDCKYRLARATLALIPLLAMHQVVFMFITDEQVEGVTRHIWLFIQLTFDSFQGFLVATFYCFTNGEVRTELRRQWNLLLLHYFPCQSYLIDNKVKHQSKTSKPPRNKIIRKNGFYQEDKQPSSVQLLNVKVNVVTDFNPQRPVQYFARGSVSESSDGGFTMGETIEETLEDLKSNDFQIDDAVIL</sequence>
<keyword evidence="9" id="KW-0325">Glycoprotein</keyword>
<evidence type="ECO:0000256" key="8">
    <source>
        <dbReference type="ARBA" id="ARBA00023170"/>
    </source>
</evidence>
<dbReference type="PaxDb" id="8355-A0A1L8EN96"/>
<dbReference type="PRINTS" id="PR00249">
    <property type="entry name" value="GPCRSECRETIN"/>
</dbReference>
<evidence type="ECO:0000256" key="9">
    <source>
        <dbReference type="ARBA" id="ARBA00023180"/>
    </source>
</evidence>
<gene>
    <name evidence="14" type="primary">glp2r.S</name>
</gene>
<dbReference type="PROSITE" id="PS00650">
    <property type="entry name" value="G_PROTEIN_RECEP_F2_2"/>
    <property type="match status" value="1"/>
</dbReference>
<evidence type="ECO:0000256" key="5">
    <source>
        <dbReference type="ARBA" id="ARBA00022989"/>
    </source>
</evidence>
<keyword evidence="6" id="KW-0297">G-protein coupled receptor</keyword>
<feature type="domain" description="G-protein coupled receptors family 2 profile 1" evidence="11">
    <location>
        <begin position="46"/>
        <end position="130"/>
    </location>
</feature>
<dbReference type="FunFam" id="1.20.1070.10:FF:000133">
    <property type="entry name" value="Glucagon receptor a"/>
    <property type="match status" value="1"/>
</dbReference>
<dbReference type="CTD" id="108702228"/>
<proteinExistence type="inferred from homology"/>
<keyword evidence="13" id="KW-1185">Reference proteome</keyword>
<dbReference type="InterPro" id="IPR039125">
    <property type="entry name" value="7tmB1_GLP2R"/>
</dbReference>
<dbReference type="GO" id="GO:0004967">
    <property type="term" value="F:glucagon receptor activity"/>
    <property type="evidence" value="ECO:0000318"/>
    <property type="project" value="GO_Central"/>
</dbReference>
<dbReference type="InterPro" id="IPR001879">
    <property type="entry name" value="GPCR_2_extracellular_dom"/>
</dbReference>
<evidence type="ECO:0000313" key="14">
    <source>
        <dbReference type="RefSeq" id="XP_041434746.1"/>
    </source>
</evidence>
<dbReference type="PANTHER" id="PTHR45620:SF23">
    <property type="entry name" value="GLUCAGON-LIKE PEPTIDE 2 RECEPTOR"/>
    <property type="match status" value="1"/>
</dbReference>
<evidence type="ECO:0000259" key="12">
    <source>
        <dbReference type="PROSITE" id="PS50261"/>
    </source>
</evidence>
<feature type="domain" description="G-protein coupled receptors family 2 profile 2" evidence="12">
    <location>
        <begin position="145"/>
        <end position="408"/>
    </location>
</feature>
<dbReference type="GO" id="GO:0007188">
    <property type="term" value="P:adenylate cyclase-modulating G protein-coupled receptor signaling pathway"/>
    <property type="evidence" value="ECO:0000318"/>
    <property type="project" value="GO_Central"/>
</dbReference>
<dbReference type="InterPro" id="IPR036445">
    <property type="entry name" value="GPCR_2_extracell_dom_sf"/>
</dbReference>
<evidence type="ECO:0000256" key="2">
    <source>
        <dbReference type="ARBA" id="ARBA00005314"/>
    </source>
</evidence>
<name>A0A1L8EN96_XENLA</name>
<dbReference type="InterPro" id="IPR050332">
    <property type="entry name" value="GPCR_2"/>
</dbReference>
<protein>
    <submittedName>
        <fullName evidence="14">Glucagon-like peptide 2 receptor</fullName>
    </submittedName>
</protein>
<dbReference type="PROSITE" id="PS50227">
    <property type="entry name" value="G_PROTEIN_RECEP_F2_3"/>
    <property type="match status" value="1"/>
</dbReference>
<dbReference type="OrthoDB" id="5967113at2759"/>
<dbReference type="Gene3D" id="4.10.1240.10">
    <property type="entry name" value="GPCR, family 2, extracellular hormone receptor domain"/>
    <property type="match status" value="1"/>
</dbReference>
<evidence type="ECO:0000256" key="1">
    <source>
        <dbReference type="ARBA" id="ARBA00004651"/>
    </source>
</evidence>
<organism evidence="13 14">
    <name type="scientific">Xenopus laevis</name>
    <name type="common">African clawed frog</name>
    <dbReference type="NCBI Taxonomy" id="8355"/>
    <lineage>
        <taxon>Eukaryota</taxon>
        <taxon>Metazoa</taxon>
        <taxon>Chordata</taxon>
        <taxon>Craniata</taxon>
        <taxon>Vertebrata</taxon>
        <taxon>Euteleostomi</taxon>
        <taxon>Amphibia</taxon>
        <taxon>Batrachia</taxon>
        <taxon>Anura</taxon>
        <taxon>Pipoidea</taxon>
        <taxon>Pipidae</taxon>
        <taxon>Xenopodinae</taxon>
        <taxon>Xenopus</taxon>
        <taxon>Xenopus</taxon>
    </lineage>
</organism>
<dbReference type="PROSITE" id="PS00649">
    <property type="entry name" value="G_PROTEIN_RECEP_F2_1"/>
    <property type="match status" value="1"/>
</dbReference>
<keyword evidence="4" id="KW-0812">Transmembrane</keyword>
<evidence type="ECO:0000256" key="10">
    <source>
        <dbReference type="ARBA" id="ARBA00023224"/>
    </source>
</evidence>
<dbReference type="GO" id="GO:0005886">
    <property type="term" value="C:plasma membrane"/>
    <property type="evidence" value="ECO:0000318"/>
    <property type="project" value="GO_Central"/>
</dbReference>
<keyword evidence="3" id="KW-1003">Cell membrane</keyword>
<dbReference type="OMA" id="SGVFCNG"/>
<evidence type="ECO:0000259" key="11">
    <source>
        <dbReference type="PROSITE" id="PS50227"/>
    </source>
</evidence>
<dbReference type="InterPro" id="IPR017981">
    <property type="entry name" value="GPCR_2-like_7TM"/>
</dbReference>
<dbReference type="AlphaFoldDB" id="A0A1L8EN96"/>
<dbReference type="Pfam" id="PF00002">
    <property type="entry name" value="7tm_2"/>
    <property type="match status" value="1"/>
</dbReference>
<dbReference type="PANTHER" id="PTHR45620">
    <property type="entry name" value="PDF RECEPTOR-LIKE PROTEIN-RELATED"/>
    <property type="match status" value="1"/>
</dbReference>
<dbReference type="CDD" id="cd15266">
    <property type="entry name" value="7tmB1_GLP2R"/>
    <property type="match status" value="1"/>
</dbReference>
<keyword evidence="5" id="KW-1133">Transmembrane helix</keyword>
<dbReference type="PROSITE" id="PS50261">
    <property type="entry name" value="G_PROTEIN_RECEP_F2_4"/>
    <property type="match status" value="1"/>
</dbReference>
<comment type="similarity">
    <text evidence="2">Belongs to the G-protein coupled receptor 2 family.</text>
</comment>
<dbReference type="Gene3D" id="1.20.1070.10">
    <property type="entry name" value="Rhodopsin 7-helix transmembrane proteins"/>
    <property type="match status" value="1"/>
</dbReference>
<dbReference type="GeneID" id="108702228"/>
<evidence type="ECO:0000256" key="3">
    <source>
        <dbReference type="ARBA" id="ARBA00022475"/>
    </source>
</evidence>
<accession>A0A1L8EN96</accession>
<dbReference type="FunFam" id="4.10.1240.10:FF:000017">
    <property type="entry name" value="Glucagon like peptide 2 receptor"/>
    <property type="match status" value="1"/>
</dbReference>
<dbReference type="RefSeq" id="XP_041434746.1">
    <property type="nucleotide sequence ID" value="XM_041578812.1"/>
</dbReference>
<keyword evidence="8" id="KW-0675">Receptor</keyword>
<dbReference type="SUPFAM" id="SSF81321">
    <property type="entry name" value="Family A G protein-coupled receptor-like"/>
    <property type="match status" value="1"/>
</dbReference>
<evidence type="ECO:0000256" key="6">
    <source>
        <dbReference type="ARBA" id="ARBA00023040"/>
    </source>
</evidence>